<dbReference type="EMBL" id="JAGPXD010000006">
    <property type="protein sequence ID" value="KAH7349711.1"/>
    <property type="molecule type" value="Genomic_DNA"/>
</dbReference>
<dbReference type="Proteomes" id="UP000813385">
    <property type="component" value="Unassembled WGS sequence"/>
</dbReference>
<keyword evidence="3" id="KW-1185">Reference proteome</keyword>
<dbReference type="OrthoDB" id="5571888at2759"/>
<dbReference type="InterPro" id="IPR010730">
    <property type="entry name" value="HET"/>
</dbReference>
<dbReference type="InterPro" id="IPR052895">
    <property type="entry name" value="HetReg/Transcr_Mod"/>
</dbReference>
<evidence type="ECO:0000313" key="3">
    <source>
        <dbReference type="Proteomes" id="UP000813385"/>
    </source>
</evidence>
<sequence>MTFLDMSSLQLAQGIQEAQRKKRAEMIRVLKLRAEQDAAPLSWVPYTYQSYESHEAMIAEVAYAHQECEVAYAREEWYGDLQTRALCCISCILCTFFFSPLADEIYDFYFRQRIVYAALPGPSYVRFILLQPHIGDALPSFTLEIADMNNSHLHYEAVSYRWPNGSWGSLESMAPVLFMGRKVHINSRLSLYLSRLQLRDRSRILWIDGLCINQRDPDERQQQVSMMQTIYARALRVLMVLDDDDIWFRHQPEQCFKTVEAVAAAWFSSQRSTLTPADNPPHSTSIFEGIIDQWSVECLRHIFSNRFWSRLWIVQEVVSSRAAVVLWRDASISWTLVGLVATLIRNNEFLWRQYTSPPRTKQRRRFSAVVGLMNAFLMNRMPASDFRGSSLAFLDLLRLTRNFNVTEPLDRIYAILGLPSQHTGPGRTFITPNYRIPKESLYLLVFQRVVATHGTPLTILSAVRHLVPPSPRPNVATWIPQWHVKPIRGISGTHHDGGSFKASAGYPSSPMFRADWTLDNLCLTLEGFVIGYITSSQTVLPPRPNPKPHEHGDEMTLWIDCHGWNGYQDRLQLGLTLTAGQDWYGNLVQGVAAHEKHERCFVQWARRNHWNPCLLEDAPAAESDENVAQYGQAVRNVCEGRKLFAASPCGVGIGPEVMQPGDLVCVLLGGPVPYVLRPLDSGEHYFVGECYVHEHMFGKAIQEMGSPQTFVLR</sequence>
<name>A0A8K0T851_9PEZI</name>
<dbReference type="PANTHER" id="PTHR24148">
    <property type="entry name" value="ANKYRIN REPEAT DOMAIN-CONTAINING PROTEIN 39 HOMOLOG-RELATED"/>
    <property type="match status" value="1"/>
</dbReference>
<reference evidence="2" key="1">
    <citation type="journal article" date="2021" name="Nat. Commun.">
        <title>Genetic determinants of endophytism in the Arabidopsis root mycobiome.</title>
        <authorList>
            <person name="Mesny F."/>
            <person name="Miyauchi S."/>
            <person name="Thiergart T."/>
            <person name="Pickel B."/>
            <person name="Atanasova L."/>
            <person name="Karlsson M."/>
            <person name="Huettel B."/>
            <person name="Barry K.W."/>
            <person name="Haridas S."/>
            <person name="Chen C."/>
            <person name="Bauer D."/>
            <person name="Andreopoulos W."/>
            <person name="Pangilinan J."/>
            <person name="LaButti K."/>
            <person name="Riley R."/>
            <person name="Lipzen A."/>
            <person name="Clum A."/>
            <person name="Drula E."/>
            <person name="Henrissat B."/>
            <person name="Kohler A."/>
            <person name="Grigoriev I.V."/>
            <person name="Martin F.M."/>
            <person name="Hacquard S."/>
        </authorList>
    </citation>
    <scope>NUCLEOTIDE SEQUENCE</scope>
    <source>
        <strain evidence="2">MPI-CAGE-AT-0016</strain>
    </source>
</reference>
<proteinExistence type="predicted"/>
<dbReference type="PANTHER" id="PTHR24148:SF64">
    <property type="entry name" value="HETEROKARYON INCOMPATIBILITY DOMAIN-CONTAINING PROTEIN"/>
    <property type="match status" value="1"/>
</dbReference>
<gene>
    <name evidence="2" type="ORF">B0T11DRAFT_134075</name>
</gene>
<evidence type="ECO:0000313" key="2">
    <source>
        <dbReference type="EMBL" id="KAH7349711.1"/>
    </source>
</evidence>
<accession>A0A8K0T851</accession>
<dbReference type="Pfam" id="PF06985">
    <property type="entry name" value="HET"/>
    <property type="match status" value="1"/>
</dbReference>
<evidence type="ECO:0000259" key="1">
    <source>
        <dbReference type="Pfam" id="PF06985"/>
    </source>
</evidence>
<dbReference type="Pfam" id="PF26639">
    <property type="entry name" value="Het-6_barrel"/>
    <property type="match status" value="1"/>
</dbReference>
<feature type="domain" description="Heterokaryon incompatibility" evidence="1">
    <location>
        <begin position="155"/>
        <end position="316"/>
    </location>
</feature>
<comment type="caution">
    <text evidence="2">The sequence shown here is derived from an EMBL/GenBank/DDBJ whole genome shotgun (WGS) entry which is preliminary data.</text>
</comment>
<organism evidence="2 3">
    <name type="scientific">Plectosphaerella cucumerina</name>
    <dbReference type="NCBI Taxonomy" id="40658"/>
    <lineage>
        <taxon>Eukaryota</taxon>
        <taxon>Fungi</taxon>
        <taxon>Dikarya</taxon>
        <taxon>Ascomycota</taxon>
        <taxon>Pezizomycotina</taxon>
        <taxon>Sordariomycetes</taxon>
        <taxon>Hypocreomycetidae</taxon>
        <taxon>Glomerellales</taxon>
        <taxon>Plectosphaerellaceae</taxon>
        <taxon>Plectosphaerella</taxon>
    </lineage>
</organism>
<protein>
    <submittedName>
        <fullName evidence="2">Heterokaryon incompatibility protein-domain-containing protein</fullName>
    </submittedName>
</protein>
<dbReference type="AlphaFoldDB" id="A0A8K0T851"/>